<protein>
    <submittedName>
        <fullName evidence="1">Uncharacterized protein</fullName>
    </submittedName>
</protein>
<proteinExistence type="predicted"/>
<dbReference type="AlphaFoldDB" id="A0A3P3ZNN0"/>
<reference evidence="1" key="1">
    <citation type="submission" date="2018-10" db="EMBL/GenBank/DDBJ databases">
        <authorList>
            <person name="Plewniak F."/>
        </authorList>
    </citation>
    <scope>NUCLEOTIDE SEQUENCE</scope>
</reference>
<organism evidence="1">
    <name type="scientific">mine drainage metagenome</name>
    <dbReference type="NCBI Taxonomy" id="410659"/>
    <lineage>
        <taxon>unclassified sequences</taxon>
        <taxon>metagenomes</taxon>
        <taxon>ecological metagenomes</taxon>
    </lineage>
</organism>
<evidence type="ECO:0000313" key="1">
    <source>
        <dbReference type="EMBL" id="VAY88363.1"/>
    </source>
</evidence>
<dbReference type="EMBL" id="UOYP01000225">
    <property type="protein sequence ID" value="VAY88363.1"/>
    <property type="molecule type" value="Genomic_DNA"/>
</dbReference>
<sequence length="21" mass="2734">MMYEDQDEICFLFYPDRSRKF</sequence>
<accession>A0A3P3ZNN0</accession>
<name>A0A3P3ZNN0_9ZZZZ</name>
<gene>
    <name evidence="1" type="ORF">CARN8_3000001</name>
</gene>